<dbReference type="EMBL" id="PYYB01000001">
    <property type="protein sequence ID" value="PTL60351.1"/>
    <property type="molecule type" value="Genomic_DNA"/>
</dbReference>
<dbReference type="SUPFAM" id="SSF52266">
    <property type="entry name" value="SGNH hydrolase"/>
    <property type="match status" value="1"/>
</dbReference>
<dbReference type="OrthoDB" id="1828825at2"/>
<dbReference type="Proteomes" id="UP000240739">
    <property type="component" value="Unassembled WGS sequence"/>
</dbReference>
<dbReference type="Gene3D" id="3.40.50.1110">
    <property type="entry name" value="SGNH hydrolase"/>
    <property type="match status" value="1"/>
</dbReference>
<dbReference type="RefSeq" id="WP_107568996.1">
    <property type="nucleotide sequence ID" value="NZ_PYYB01000001.1"/>
</dbReference>
<sequence length="238" mass="25898">MEFAYDNLNHRSPTLLGRTLKAALPGVRLVAAQTRPYAAWWRAQNLETLAERDPAPLWVVLGDSMSQGIGASSVQGGWVPRAQVALRDRGLDTRVLNLSFSGARTADVLERQLPALRDAGVEPDVVTLLIGSNDLLRRSLRAELLDRSRELLDALPHGTLVATTPGYGRLGEVATLVEAHPALVPVPLSFGRGEVAQDRFHPDDRAYARLARTFTDPLVRAVRQGTRSFSTAGTLDHG</sequence>
<accession>A0A2T4UMC3</accession>
<organism evidence="2 3">
    <name type="scientific">Paraconexibacter algicola</name>
    <dbReference type="NCBI Taxonomy" id="2133960"/>
    <lineage>
        <taxon>Bacteria</taxon>
        <taxon>Bacillati</taxon>
        <taxon>Actinomycetota</taxon>
        <taxon>Thermoleophilia</taxon>
        <taxon>Solirubrobacterales</taxon>
        <taxon>Paraconexibacteraceae</taxon>
        <taxon>Paraconexibacter</taxon>
    </lineage>
</organism>
<dbReference type="PANTHER" id="PTHR30383:SF5">
    <property type="entry name" value="SGNH HYDROLASE-TYPE ESTERASE DOMAIN-CONTAINING PROTEIN"/>
    <property type="match status" value="1"/>
</dbReference>
<evidence type="ECO:0000259" key="1">
    <source>
        <dbReference type="Pfam" id="PF13472"/>
    </source>
</evidence>
<keyword evidence="2" id="KW-0378">Hydrolase</keyword>
<evidence type="ECO:0000313" key="3">
    <source>
        <dbReference type="Proteomes" id="UP000240739"/>
    </source>
</evidence>
<dbReference type="PANTHER" id="PTHR30383">
    <property type="entry name" value="THIOESTERASE 1/PROTEASE 1/LYSOPHOSPHOLIPASE L1"/>
    <property type="match status" value="1"/>
</dbReference>
<keyword evidence="3" id="KW-1185">Reference proteome</keyword>
<feature type="domain" description="SGNH hydrolase-type esterase" evidence="1">
    <location>
        <begin position="60"/>
        <end position="214"/>
    </location>
</feature>
<comment type="caution">
    <text evidence="2">The sequence shown here is derived from an EMBL/GenBank/DDBJ whole genome shotgun (WGS) entry which is preliminary data.</text>
</comment>
<evidence type="ECO:0000313" key="2">
    <source>
        <dbReference type="EMBL" id="PTL60351.1"/>
    </source>
</evidence>
<gene>
    <name evidence="2" type="ORF">C7Y72_12235</name>
</gene>
<dbReference type="CDD" id="cd00229">
    <property type="entry name" value="SGNH_hydrolase"/>
    <property type="match status" value="1"/>
</dbReference>
<dbReference type="InterPro" id="IPR051532">
    <property type="entry name" value="Ester_Hydrolysis_Enzymes"/>
</dbReference>
<dbReference type="Pfam" id="PF13472">
    <property type="entry name" value="Lipase_GDSL_2"/>
    <property type="match status" value="1"/>
</dbReference>
<protein>
    <submittedName>
        <fullName evidence="2">SGNH/GDSL hydrolase family protein</fullName>
    </submittedName>
</protein>
<name>A0A2T4UMC3_9ACTN</name>
<reference evidence="2 3" key="1">
    <citation type="submission" date="2018-03" db="EMBL/GenBank/DDBJ databases">
        <title>Aquarubrobacter algicola gen. nov., sp. nov., a novel actinobacterium isolated from shallow eutrophic lake during the end of cyanobacterial harmful algal blooms.</title>
        <authorList>
            <person name="Chun S.J."/>
        </authorList>
    </citation>
    <scope>NUCLEOTIDE SEQUENCE [LARGE SCALE GENOMIC DNA]</scope>
    <source>
        <strain evidence="2 3">Seoho-28</strain>
    </source>
</reference>
<dbReference type="GO" id="GO:0004622">
    <property type="term" value="F:phosphatidylcholine lysophospholipase activity"/>
    <property type="evidence" value="ECO:0007669"/>
    <property type="project" value="TreeGrafter"/>
</dbReference>
<dbReference type="AlphaFoldDB" id="A0A2T4UMC3"/>
<dbReference type="InterPro" id="IPR013830">
    <property type="entry name" value="SGNH_hydro"/>
</dbReference>
<proteinExistence type="predicted"/>
<dbReference type="InterPro" id="IPR036514">
    <property type="entry name" value="SGNH_hydro_sf"/>
</dbReference>